<keyword evidence="2" id="KW-1185">Reference proteome</keyword>
<gene>
    <name evidence="1" type="ORF">SAMN05421770_103434</name>
</gene>
<dbReference type="AlphaFoldDB" id="A0A239J4X9"/>
<reference evidence="1 2" key="1">
    <citation type="submission" date="2017-06" db="EMBL/GenBank/DDBJ databases">
        <authorList>
            <person name="Kim H.J."/>
            <person name="Triplett B.A."/>
        </authorList>
    </citation>
    <scope>NUCLEOTIDE SEQUENCE [LARGE SCALE GENOMIC DNA]</scope>
    <source>
        <strain evidence="1 2">DSM 18704</strain>
    </source>
</reference>
<organism evidence="1 2">
    <name type="scientific">Granulicella rosea</name>
    <dbReference type="NCBI Taxonomy" id="474952"/>
    <lineage>
        <taxon>Bacteria</taxon>
        <taxon>Pseudomonadati</taxon>
        <taxon>Acidobacteriota</taxon>
        <taxon>Terriglobia</taxon>
        <taxon>Terriglobales</taxon>
        <taxon>Acidobacteriaceae</taxon>
        <taxon>Granulicella</taxon>
    </lineage>
</organism>
<protein>
    <submittedName>
        <fullName evidence="1">Uncharacterized protein</fullName>
    </submittedName>
</protein>
<evidence type="ECO:0000313" key="2">
    <source>
        <dbReference type="Proteomes" id="UP000198356"/>
    </source>
</evidence>
<evidence type="ECO:0000313" key="1">
    <source>
        <dbReference type="EMBL" id="SNT00732.1"/>
    </source>
</evidence>
<accession>A0A239J4X9</accession>
<sequence length="514" mass="53836">MKLFKSCSLTALSARGLLLALVALSLTSCGGNKYYSFPEYNFAGRPVPPSKLQERVMVSITVNGAQGALAILDGYRDIRSNVENTIPSFSISGYSGAYPSLIINYPEQTRGYVYSSTDGSLASINYGTEASLGSAGSFGGVSTSIAVAQDDSRLFGAVETAGALVVIDNSLGRTFVLNLPNVYKVVENTGNTIALAMVRNSNALYRVVKLNTNQVYNTTPGATNPLFPPGAVDCQPYILPVYCVVPVPTNNTLNRPSNAYFSLDGSTAYVINCGTECGGTAPATLPGSSASITPFSTGSLTVDVIPTVASPSQKVDSPSIAIPGGVTTMISDGTNLYMAGQQQQTDGRFAGMLTVMPLSTQVPGTPVAISDGSHSKMLFADDNTLWVGSQACSTGERAYQASLGVTSQAANYNCLTMVKLATSTTSMTTQIIPNAVTGTSAVVPYPNLDNNQFYYGSLTGLCWVQNFHKVYTAYGGQVHAFNTTDGSEINNANISVQGTALDVAYMDAVTNTAD</sequence>
<dbReference type="RefSeq" id="WP_245817939.1">
    <property type="nucleotide sequence ID" value="NZ_FZOU01000003.1"/>
</dbReference>
<dbReference type="SUPFAM" id="SSF63829">
    <property type="entry name" value="Calcium-dependent phosphotriesterase"/>
    <property type="match status" value="1"/>
</dbReference>
<dbReference type="Proteomes" id="UP000198356">
    <property type="component" value="Unassembled WGS sequence"/>
</dbReference>
<dbReference type="EMBL" id="FZOU01000003">
    <property type="protein sequence ID" value="SNT00732.1"/>
    <property type="molecule type" value="Genomic_DNA"/>
</dbReference>
<name>A0A239J4X9_9BACT</name>
<proteinExistence type="predicted"/>
<dbReference type="PROSITE" id="PS51257">
    <property type="entry name" value="PROKAR_LIPOPROTEIN"/>
    <property type="match status" value="1"/>
</dbReference>